<dbReference type="InterPro" id="IPR021848">
    <property type="entry name" value="HODM_asu-like"/>
</dbReference>
<reference evidence="1 2" key="2">
    <citation type="submission" date="2015-05" db="EMBL/GenBank/DDBJ databases">
        <authorList>
            <person name="Morales-Cruz A."/>
            <person name="Amrine K.C."/>
            <person name="Cantu D."/>
        </authorList>
    </citation>
    <scope>NUCLEOTIDE SEQUENCE [LARGE SCALE GENOMIC DNA]</scope>
    <source>
        <strain evidence="1">UCRPC4</strain>
    </source>
</reference>
<protein>
    <submittedName>
        <fullName evidence="1">Uncharacterized protein</fullName>
    </submittedName>
</protein>
<evidence type="ECO:0000313" key="1">
    <source>
        <dbReference type="EMBL" id="KKY20774.1"/>
    </source>
</evidence>
<accession>A0A0G2EE78</accession>
<evidence type="ECO:0000313" key="2">
    <source>
        <dbReference type="Proteomes" id="UP000053317"/>
    </source>
</evidence>
<dbReference type="OrthoDB" id="5043642at2759"/>
<gene>
    <name evidence="1" type="ORF">UCRPC4_g04046</name>
</gene>
<dbReference type="Proteomes" id="UP000053317">
    <property type="component" value="Unassembled WGS sequence"/>
</dbReference>
<dbReference type="AlphaFoldDB" id="A0A0G2EE78"/>
<organism evidence="1 2">
    <name type="scientific">Phaeomoniella chlamydospora</name>
    <name type="common">Phaeoacremonium chlamydosporum</name>
    <dbReference type="NCBI Taxonomy" id="158046"/>
    <lineage>
        <taxon>Eukaryota</taxon>
        <taxon>Fungi</taxon>
        <taxon>Dikarya</taxon>
        <taxon>Ascomycota</taxon>
        <taxon>Pezizomycotina</taxon>
        <taxon>Eurotiomycetes</taxon>
        <taxon>Chaetothyriomycetidae</taxon>
        <taxon>Phaeomoniellales</taxon>
        <taxon>Phaeomoniellaceae</taxon>
        <taxon>Phaeomoniella</taxon>
    </lineage>
</organism>
<dbReference type="EMBL" id="LCWF01000093">
    <property type="protein sequence ID" value="KKY20774.1"/>
    <property type="molecule type" value="Genomic_DNA"/>
</dbReference>
<name>A0A0G2EE78_PHACM</name>
<proteinExistence type="predicted"/>
<comment type="caution">
    <text evidence="1">The sequence shown here is derived from an EMBL/GenBank/DDBJ whole genome shotgun (WGS) entry which is preliminary data.</text>
</comment>
<dbReference type="Pfam" id="PF11927">
    <property type="entry name" value="HODM_asu-like"/>
    <property type="match status" value="1"/>
</dbReference>
<keyword evidence="2" id="KW-1185">Reference proteome</keyword>
<sequence length="372" mass="42428">MDYIKISNSMELIELNAKLHSHKFLNITILQVIGPKRTISKKSTTSQTHRDDGFASMGEIQPLGDLDWKSTQPERIYKFADKYNLTMGLQNTTVNTITRMDQQYLERMVEREKILEMYPGALGCLDSAIDMTNELYSYLMTTYLPQRYPTMFKLCSKSSTLHNLVKNEHLCLVPPADPIQSLRDIALTVDEDFLMLLPSPDGDGYSLQSFVWCYPVGFDPQDKLGMKLRDAHGPVPSYKDKLEASMDRYFARLQPPRVVQRVNWAVATNSALCERGEYHLYADDQVSTQSDVDLNDTWVRCELQTLFALPKSGGRILSVHLYLYPIQEIKDVGLAEDMCRAIDGYGAGNASGFSRYKRVPVWGDKVKEFLRS</sequence>
<reference evidence="1 2" key="1">
    <citation type="submission" date="2015-05" db="EMBL/GenBank/DDBJ databases">
        <title>Distinctive expansion of gene families associated with plant cell wall degradation and secondary metabolism in the genomes of grapevine trunk pathogens.</title>
        <authorList>
            <person name="Lawrence D.P."/>
            <person name="Travadon R."/>
            <person name="Rolshausen P.E."/>
            <person name="Baumgartner K."/>
        </authorList>
    </citation>
    <scope>NUCLEOTIDE SEQUENCE [LARGE SCALE GENOMIC DNA]</scope>
    <source>
        <strain evidence="1">UCRPC4</strain>
    </source>
</reference>